<dbReference type="RefSeq" id="WP_379272557.1">
    <property type="nucleotide sequence ID" value="NZ_JBHUGT010000013.1"/>
</dbReference>
<dbReference type="InterPro" id="IPR004089">
    <property type="entry name" value="MCPsignal_dom"/>
</dbReference>
<keyword evidence="3" id="KW-0175">Coiled coil</keyword>
<evidence type="ECO:0000313" key="5">
    <source>
        <dbReference type="EMBL" id="MFD2660728.1"/>
    </source>
</evidence>
<reference evidence="6" key="1">
    <citation type="journal article" date="2019" name="Int. J. Syst. Evol. Microbiol.">
        <title>The Global Catalogue of Microorganisms (GCM) 10K type strain sequencing project: providing services to taxonomists for standard genome sequencing and annotation.</title>
        <authorList>
            <consortium name="The Broad Institute Genomics Platform"/>
            <consortium name="The Broad Institute Genome Sequencing Center for Infectious Disease"/>
            <person name="Wu L."/>
            <person name="Ma J."/>
        </authorList>
    </citation>
    <scope>NUCLEOTIDE SEQUENCE [LARGE SCALE GENOMIC DNA]</scope>
    <source>
        <strain evidence="6">TISTR 1827</strain>
    </source>
</reference>
<organism evidence="5 6">
    <name type="scientific">Paenibacillus thailandensis</name>
    <dbReference type="NCBI Taxonomy" id="393250"/>
    <lineage>
        <taxon>Bacteria</taxon>
        <taxon>Bacillati</taxon>
        <taxon>Bacillota</taxon>
        <taxon>Bacilli</taxon>
        <taxon>Bacillales</taxon>
        <taxon>Paenibacillaceae</taxon>
        <taxon>Paenibacillus</taxon>
    </lineage>
</organism>
<accession>A0ABW5QYB1</accession>
<dbReference type="SMART" id="SM00283">
    <property type="entry name" value="MA"/>
    <property type="match status" value="1"/>
</dbReference>
<feature type="domain" description="Methyl-accepting transducer" evidence="4">
    <location>
        <begin position="100"/>
        <end position="277"/>
    </location>
</feature>
<evidence type="ECO:0000256" key="3">
    <source>
        <dbReference type="SAM" id="Coils"/>
    </source>
</evidence>
<gene>
    <name evidence="5" type="ORF">ACFSW5_10775</name>
</gene>
<protein>
    <submittedName>
        <fullName evidence="5">Methyl-accepting chemotaxis protein</fullName>
    </submittedName>
</protein>
<name>A0ABW5QYB1_9BACL</name>
<evidence type="ECO:0000256" key="1">
    <source>
        <dbReference type="ARBA" id="ARBA00023224"/>
    </source>
</evidence>
<keyword evidence="6" id="KW-1185">Reference proteome</keyword>
<evidence type="ECO:0000313" key="6">
    <source>
        <dbReference type="Proteomes" id="UP001597493"/>
    </source>
</evidence>
<dbReference type="PANTHER" id="PTHR32089:SF112">
    <property type="entry name" value="LYSOZYME-LIKE PROTEIN-RELATED"/>
    <property type="match status" value="1"/>
</dbReference>
<dbReference type="SUPFAM" id="SSF58104">
    <property type="entry name" value="Methyl-accepting chemotaxis protein (MCP) signaling domain"/>
    <property type="match status" value="1"/>
</dbReference>
<proteinExistence type="predicted"/>
<comment type="caution">
    <text evidence="5">The sequence shown here is derived from an EMBL/GenBank/DDBJ whole genome shotgun (WGS) entry which is preliminary data.</text>
</comment>
<dbReference type="EMBL" id="JBHUMY010000011">
    <property type="protein sequence ID" value="MFD2660728.1"/>
    <property type="molecule type" value="Genomic_DNA"/>
</dbReference>
<evidence type="ECO:0000259" key="4">
    <source>
        <dbReference type="PROSITE" id="PS50111"/>
    </source>
</evidence>
<dbReference type="Proteomes" id="UP001597493">
    <property type="component" value="Unassembled WGS sequence"/>
</dbReference>
<dbReference type="Gene3D" id="1.10.287.950">
    <property type="entry name" value="Methyl-accepting chemotaxis protein"/>
    <property type="match status" value="1"/>
</dbReference>
<keyword evidence="1 2" id="KW-0807">Transducer</keyword>
<dbReference type="PANTHER" id="PTHR32089">
    <property type="entry name" value="METHYL-ACCEPTING CHEMOTAXIS PROTEIN MCPB"/>
    <property type="match status" value="1"/>
</dbReference>
<dbReference type="Pfam" id="PF00015">
    <property type="entry name" value="MCPsignal"/>
    <property type="match status" value="1"/>
</dbReference>
<dbReference type="PROSITE" id="PS50111">
    <property type="entry name" value="CHEMOTAXIS_TRANSDUC_2"/>
    <property type="match status" value="1"/>
</dbReference>
<evidence type="ECO:0000256" key="2">
    <source>
        <dbReference type="PROSITE-ProRule" id="PRU00284"/>
    </source>
</evidence>
<feature type="coiled-coil region" evidence="3">
    <location>
        <begin position="213"/>
        <end position="247"/>
    </location>
</feature>
<sequence>MNAVEAIIISMPYIKEVIREDAALAVFDKEKILYWSDSKTLKLGFKPNHPLDEEQRNLSLLKDGKERLLSRMRYPGVDFPFDVLALPITDENGEVVAALSINYSLENQEMTDRLMKETEAIAENLLSGIQQVAAHSEELSATSDEILRNTRRAVQDSEGITSVTGFIREISAQTNLLGLNAAIEAARVGEAGAGFGVVAKEVRKLSEDTKEATNRIEGSLNAVQQSIQQMEEEIKQIAAASQDQAQLVMNFMESIEHLNETSRNLRAFINKVISYEQ</sequence>